<proteinExistence type="predicted"/>
<evidence type="ECO:0000256" key="1">
    <source>
        <dbReference type="SAM" id="MobiDB-lite"/>
    </source>
</evidence>
<protein>
    <submittedName>
        <fullName evidence="2">Uncharacterized protein</fullName>
    </submittedName>
</protein>
<feature type="region of interest" description="Disordered" evidence="1">
    <location>
        <begin position="39"/>
        <end position="71"/>
    </location>
</feature>
<evidence type="ECO:0000313" key="2">
    <source>
        <dbReference type="EMBL" id="KAF7410962.1"/>
    </source>
</evidence>
<name>A0A834KQH1_VESPE</name>
<keyword evidence="3" id="KW-1185">Reference proteome</keyword>
<sequence length="94" mass="10517">MSLRKLHKKQSFFSTIEAKQDTSIANTCTIKRGYAVHDNSRRQRVAKAAAPAAPTAQHQQPEQPQREKAEEGCMLPAARGTVLSPYSVEIYYVK</sequence>
<gene>
    <name evidence="2" type="ORF">H0235_013569</name>
</gene>
<feature type="compositionally biased region" description="Low complexity" evidence="1">
    <location>
        <begin position="46"/>
        <end position="63"/>
    </location>
</feature>
<reference evidence="2" key="1">
    <citation type="journal article" date="2020" name="G3 (Bethesda)">
        <title>High-Quality Assemblies for Three Invasive Social Wasps from the &lt;i&gt;Vespula&lt;/i&gt; Genus.</title>
        <authorList>
            <person name="Harrop T.W.R."/>
            <person name="Guhlin J."/>
            <person name="McLaughlin G.M."/>
            <person name="Permina E."/>
            <person name="Stockwell P."/>
            <person name="Gilligan J."/>
            <person name="Le Lec M.F."/>
            <person name="Gruber M.A.M."/>
            <person name="Quinn O."/>
            <person name="Lovegrove M."/>
            <person name="Duncan E.J."/>
            <person name="Remnant E.J."/>
            <person name="Van Eeckhoven J."/>
            <person name="Graham B."/>
            <person name="Knapp R.A."/>
            <person name="Langford K.W."/>
            <person name="Kronenberg Z."/>
            <person name="Press M.O."/>
            <person name="Eacker S.M."/>
            <person name="Wilson-Rankin E.E."/>
            <person name="Purcell J."/>
            <person name="Lester P.J."/>
            <person name="Dearden P.K."/>
        </authorList>
    </citation>
    <scope>NUCLEOTIDE SEQUENCE</scope>
    <source>
        <strain evidence="2">Volc-1</strain>
    </source>
</reference>
<dbReference type="EMBL" id="JACSDY010000013">
    <property type="protein sequence ID" value="KAF7410962.1"/>
    <property type="molecule type" value="Genomic_DNA"/>
</dbReference>
<comment type="caution">
    <text evidence="2">The sequence shown here is derived from an EMBL/GenBank/DDBJ whole genome shotgun (WGS) entry which is preliminary data.</text>
</comment>
<organism evidence="2 3">
    <name type="scientific">Vespula pensylvanica</name>
    <name type="common">Western yellow jacket</name>
    <name type="synonym">Wasp</name>
    <dbReference type="NCBI Taxonomy" id="30213"/>
    <lineage>
        <taxon>Eukaryota</taxon>
        <taxon>Metazoa</taxon>
        <taxon>Ecdysozoa</taxon>
        <taxon>Arthropoda</taxon>
        <taxon>Hexapoda</taxon>
        <taxon>Insecta</taxon>
        <taxon>Pterygota</taxon>
        <taxon>Neoptera</taxon>
        <taxon>Endopterygota</taxon>
        <taxon>Hymenoptera</taxon>
        <taxon>Apocrita</taxon>
        <taxon>Aculeata</taxon>
        <taxon>Vespoidea</taxon>
        <taxon>Vespidae</taxon>
        <taxon>Vespinae</taxon>
        <taxon>Vespula</taxon>
    </lineage>
</organism>
<evidence type="ECO:0000313" key="3">
    <source>
        <dbReference type="Proteomes" id="UP000600918"/>
    </source>
</evidence>
<dbReference type="Proteomes" id="UP000600918">
    <property type="component" value="Unassembled WGS sequence"/>
</dbReference>
<accession>A0A834KQH1</accession>
<dbReference type="AlphaFoldDB" id="A0A834KQH1"/>